<dbReference type="Proteomes" id="UP000253562">
    <property type="component" value="Unassembled WGS sequence"/>
</dbReference>
<feature type="chain" id="PRO_5016835745" evidence="2">
    <location>
        <begin position="27"/>
        <end position="925"/>
    </location>
</feature>
<evidence type="ECO:0000256" key="1">
    <source>
        <dbReference type="SAM" id="MobiDB-lite"/>
    </source>
</evidence>
<organism evidence="3 4">
    <name type="scientific">Bremerella cremea</name>
    <dbReference type="NCBI Taxonomy" id="1031537"/>
    <lineage>
        <taxon>Bacteria</taxon>
        <taxon>Pseudomonadati</taxon>
        <taxon>Planctomycetota</taxon>
        <taxon>Planctomycetia</taxon>
        <taxon>Pirellulales</taxon>
        <taxon>Pirellulaceae</taxon>
        <taxon>Bremerella</taxon>
    </lineage>
</organism>
<gene>
    <name evidence="3" type="ORF">DTL42_03970</name>
</gene>
<feature type="compositionally biased region" description="Basic and acidic residues" evidence="1">
    <location>
        <begin position="914"/>
        <end position="925"/>
    </location>
</feature>
<keyword evidence="2" id="KW-0732">Signal</keyword>
<protein>
    <submittedName>
        <fullName evidence="3">Uncharacterized protein</fullName>
    </submittedName>
</protein>
<dbReference type="AlphaFoldDB" id="A0A368KV53"/>
<feature type="signal peptide" evidence="2">
    <location>
        <begin position="1"/>
        <end position="26"/>
    </location>
</feature>
<proteinExistence type="predicted"/>
<reference evidence="3 4" key="1">
    <citation type="submission" date="2018-07" db="EMBL/GenBank/DDBJ databases">
        <title>Comparative genomes isolates from brazilian mangrove.</title>
        <authorList>
            <person name="De Araujo J.E."/>
            <person name="Taketani R.G."/>
            <person name="Silva M.C.P."/>
            <person name="Lourenco M.V."/>
            <person name="Oliveira V.M."/>
            <person name="Andreote F.D."/>
        </authorList>
    </citation>
    <scope>NUCLEOTIDE SEQUENCE [LARGE SCALE GENOMIC DNA]</scope>
    <source>
        <strain evidence="3 4">HEX PRIS-MGV</strain>
    </source>
</reference>
<feature type="region of interest" description="Disordered" evidence="1">
    <location>
        <begin position="891"/>
        <end position="925"/>
    </location>
</feature>
<sequence length="925" mass="103489">MHGMIRRTVFCAVLGLLALVSPSLYAQDVNAIVGEPFGVARMVIPFSRADFGDAIDSRGFSISDPEKRIFYPVFKPRRVLPLLQSLIGADSVTPPQELEVYFLFRGHTPLQVTVNTPTSHTFRVIPKQRRNGPLNNLTRQWWRNYNDIAREQMDASDHPPVLETYLTMMLSDRLSMGLPPLSEKLMADRSALDPNQSLMLLLGTEKVHEAMLKSVMNNELPRQQPLGPVVSPIPWAPLAVPQPAADVVIEPMAHYVPRACFYVRFGSLNNYLWLNKLMERNGGDLSRMLSSRRVAFHINEVVQRQLALKQSALSEIFGAQVVQDVALIGRDTYMREGAAMGMLFHAKQSVLLANDIQKNRQEALREFKDQGAKLETIQIQGKDVSFLSTPDNTLRSFYVTRGDFHLVTTSRWIAEQFLLLEDDDDSLANSREFQYARQLMPVDRDDTVFIYLSSDFFRGLYSPQYRVELRRRLRSLIEMELQQMATAAASNEGYKDLSVDGLMAAGFLPANFGARADGSQTVIVGDSLGDSLRGRRGNFVPIPDIDIRGMSPEETADFNRLRQFHMTEWRQMNPIMVGINRFKLNDEGLERLTIDARVSPFERSNFGQVLSFLGPPLPAHIATGPQDVVAFQAVLNGQYSGGLTHYAVAVQDLPFPLTEFTNKGFMNTLRLIKATPGYLTAWPKPGLIDRMPIIGPTSAPDINGYNQLPFGLWRREWNGFSTLSFYPEILADVTPNLAIVEDTHPAQVRIHVGDISNAQITPLANGLAQAMAKKGSLANAAFFNEIHNQLGVPAPQAKGFADQLLHLEFIDPLGGQYKLQEEPGQGAHWISTAWSEVGKDYQANVMTWFRGLEARLNVDEHLIELHAQIDMQNEKPAPGLKMPSFNLFDLGGAFGGTKKEDAPKNQPQTPPVEELPKPKPEGVQF</sequence>
<dbReference type="EMBL" id="QPEX01000010">
    <property type="protein sequence ID" value="RCS54310.1"/>
    <property type="molecule type" value="Genomic_DNA"/>
</dbReference>
<evidence type="ECO:0000256" key="2">
    <source>
        <dbReference type="SAM" id="SignalP"/>
    </source>
</evidence>
<evidence type="ECO:0000313" key="3">
    <source>
        <dbReference type="EMBL" id="RCS54310.1"/>
    </source>
</evidence>
<evidence type="ECO:0000313" key="4">
    <source>
        <dbReference type="Proteomes" id="UP000253562"/>
    </source>
</evidence>
<comment type="caution">
    <text evidence="3">The sequence shown here is derived from an EMBL/GenBank/DDBJ whole genome shotgun (WGS) entry which is preliminary data.</text>
</comment>
<accession>A0A368KV53</accession>
<name>A0A368KV53_9BACT</name>